<feature type="transmembrane region" description="Helical" evidence="7">
    <location>
        <begin position="94"/>
        <end position="119"/>
    </location>
</feature>
<dbReference type="SUPFAM" id="SSF103473">
    <property type="entry name" value="MFS general substrate transporter"/>
    <property type="match status" value="1"/>
</dbReference>
<dbReference type="PROSITE" id="PS50850">
    <property type="entry name" value="MFS"/>
    <property type="match status" value="1"/>
</dbReference>
<evidence type="ECO:0000259" key="8">
    <source>
        <dbReference type="PROSITE" id="PS50850"/>
    </source>
</evidence>
<evidence type="ECO:0000256" key="6">
    <source>
        <dbReference type="ARBA" id="ARBA00023136"/>
    </source>
</evidence>
<evidence type="ECO:0000256" key="5">
    <source>
        <dbReference type="ARBA" id="ARBA00022989"/>
    </source>
</evidence>
<evidence type="ECO:0000256" key="1">
    <source>
        <dbReference type="ARBA" id="ARBA00004651"/>
    </source>
</evidence>
<evidence type="ECO:0000256" key="7">
    <source>
        <dbReference type="SAM" id="Phobius"/>
    </source>
</evidence>
<evidence type="ECO:0000313" key="9">
    <source>
        <dbReference type="EMBL" id="KOO51353.1"/>
    </source>
</evidence>
<proteinExistence type="predicted"/>
<dbReference type="Gene3D" id="1.20.1720.10">
    <property type="entry name" value="Multidrug resistance protein D"/>
    <property type="match status" value="1"/>
</dbReference>
<feature type="transmembrane region" description="Helical" evidence="7">
    <location>
        <begin position="260"/>
        <end position="282"/>
    </location>
</feature>
<keyword evidence="2" id="KW-0813">Transport</keyword>
<dbReference type="PANTHER" id="PTHR23501:SF191">
    <property type="entry name" value="VACUOLAR BASIC AMINO ACID TRANSPORTER 4"/>
    <property type="match status" value="1"/>
</dbReference>
<dbReference type="AlphaFoldDB" id="A0A0M0LKW5"/>
<evidence type="ECO:0000256" key="3">
    <source>
        <dbReference type="ARBA" id="ARBA00022475"/>
    </source>
</evidence>
<name>A0A0M0LKW5_9BACL</name>
<feature type="transmembrane region" description="Helical" evidence="7">
    <location>
        <begin position="323"/>
        <end position="343"/>
    </location>
</feature>
<dbReference type="PRINTS" id="PR01036">
    <property type="entry name" value="TCRTETB"/>
</dbReference>
<evidence type="ECO:0000313" key="10">
    <source>
        <dbReference type="Proteomes" id="UP000036867"/>
    </source>
</evidence>
<dbReference type="FunFam" id="1.20.1720.10:FF:000004">
    <property type="entry name" value="EmrB/QacA family drug resistance transporter"/>
    <property type="match status" value="1"/>
</dbReference>
<evidence type="ECO:0000256" key="2">
    <source>
        <dbReference type="ARBA" id="ARBA00022448"/>
    </source>
</evidence>
<feature type="transmembrane region" description="Helical" evidence="7">
    <location>
        <begin position="156"/>
        <end position="177"/>
    </location>
</feature>
<feature type="transmembrane region" description="Helical" evidence="7">
    <location>
        <begin position="349"/>
        <end position="373"/>
    </location>
</feature>
<dbReference type="PANTHER" id="PTHR23501">
    <property type="entry name" value="MAJOR FACILITATOR SUPERFAMILY"/>
    <property type="match status" value="1"/>
</dbReference>
<feature type="transmembrane region" description="Helical" evidence="7">
    <location>
        <begin position="294"/>
        <end position="316"/>
    </location>
</feature>
<organism evidence="9 10">
    <name type="scientific">Viridibacillus arvi</name>
    <dbReference type="NCBI Taxonomy" id="263475"/>
    <lineage>
        <taxon>Bacteria</taxon>
        <taxon>Bacillati</taxon>
        <taxon>Bacillota</taxon>
        <taxon>Bacilli</taxon>
        <taxon>Bacillales</taxon>
        <taxon>Caryophanaceae</taxon>
        <taxon>Viridibacillus</taxon>
    </lineage>
</organism>
<dbReference type="RefSeq" id="WP_053415489.1">
    <property type="nucleotide sequence ID" value="NZ_LILB01000001.1"/>
</dbReference>
<gene>
    <name evidence="9" type="ORF">AMD00_02345</name>
</gene>
<feature type="transmembrane region" description="Helical" evidence="7">
    <location>
        <begin position="189"/>
        <end position="209"/>
    </location>
</feature>
<keyword evidence="6 7" id="KW-0472">Membrane</keyword>
<protein>
    <submittedName>
        <fullName evidence="9">Disulfide bond formation protein DsbA</fullName>
    </submittedName>
</protein>
<dbReference type="PATRIC" id="fig|263475.3.peg.803"/>
<dbReference type="GO" id="GO:0022857">
    <property type="term" value="F:transmembrane transporter activity"/>
    <property type="evidence" value="ECO:0007669"/>
    <property type="project" value="InterPro"/>
</dbReference>
<keyword evidence="5 7" id="KW-1133">Transmembrane helix</keyword>
<feature type="transmembrane region" description="Helical" evidence="7">
    <location>
        <begin position="453"/>
        <end position="473"/>
    </location>
</feature>
<keyword evidence="3" id="KW-1003">Cell membrane</keyword>
<dbReference type="GO" id="GO:0005886">
    <property type="term" value="C:plasma membrane"/>
    <property type="evidence" value="ECO:0007669"/>
    <property type="project" value="UniProtKB-SubCell"/>
</dbReference>
<comment type="caution">
    <text evidence="9">The sequence shown here is derived from an EMBL/GenBank/DDBJ whole genome shotgun (WGS) entry which is preliminary data.</text>
</comment>
<dbReference type="GeneID" id="301134957"/>
<keyword evidence="10" id="KW-1185">Reference proteome</keyword>
<feature type="transmembrane region" description="Helical" evidence="7">
    <location>
        <begin position="69"/>
        <end position="88"/>
    </location>
</feature>
<dbReference type="NCBIfam" id="TIGR00711">
    <property type="entry name" value="efflux_EmrB"/>
    <property type="match status" value="1"/>
</dbReference>
<keyword evidence="4 7" id="KW-0812">Transmembrane</keyword>
<reference evidence="10" key="1">
    <citation type="submission" date="2015-08" db="EMBL/GenBank/DDBJ databases">
        <title>Fjat-10028 dsm 16317.</title>
        <authorList>
            <person name="Liu B."/>
            <person name="Wang J."/>
            <person name="Zhu Y."/>
            <person name="Liu G."/>
            <person name="Chen Q."/>
            <person name="Chen Z."/>
            <person name="Lan J."/>
            <person name="Che J."/>
            <person name="Ge C."/>
            <person name="Shi H."/>
            <person name="Pan Z."/>
            <person name="Liu X."/>
        </authorList>
    </citation>
    <scope>NUCLEOTIDE SEQUENCE [LARGE SCALE GENOMIC DNA]</scope>
    <source>
        <strain evidence="10">DSM 16317</strain>
    </source>
</reference>
<feature type="transmembrane region" description="Helical" evidence="7">
    <location>
        <begin position="39"/>
        <end position="57"/>
    </location>
</feature>
<dbReference type="InterPro" id="IPR011701">
    <property type="entry name" value="MFS"/>
</dbReference>
<dbReference type="Gene3D" id="1.20.1250.20">
    <property type="entry name" value="MFS general substrate transporter like domains"/>
    <property type="match status" value="1"/>
</dbReference>
<comment type="subcellular location">
    <subcellularLocation>
        <location evidence="1">Cell membrane</location>
        <topology evidence="1">Multi-pass membrane protein</topology>
    </subcellularLocation>
</comment>
<feature type="domain" description="Major facilitator superfamily (MFS) profile" evidence="8">
    <location>
        <begin position="4"/>
        <end position="477"/>
    </location>
</feature>
<feature type="transmembrane region" description="Helical" evidence="7">
    <location>
        <begin position="221"/>
        <end position="239"/>
    </location>
</feature>
<dbReference type="STRING" id="263475.AMD00_02345"/>
<sequence>MNKVFIAVLLATALAAIEGTIVATAIPSITTDLSGVELISWIYSAYLLTSAIATIIFGKLADLFGRKKMIIIGISIFLLGSLLCGLAQSMEQLIVFRAIQGIGAGSILPITLTIVGELFDTEKKRAKGQGWISMVWGVSGVIGPLVGGFIVDQLTWHYIFLLNIPFGLGSIFMIAKYYEEEVQTAKRKIDYAGALFFSIGMVALLYTIIEGSNTQNWFGSKSIILYAVAAIALLIFVRVELKAEEPIVPLSLFRNRRLNIVNGLTLFVMAIVISISAYLPIFAQSVFGKNATQAGLMLTPLSVMWTVGAILGGNLIGRLTSKTIIQIGTGLLVIATFILTTLSSDSNEILVYVGTGLLGVGMGLIAPMLIIAVQTSANRDQLGTSIGLNSFINTFSQSVGAAIFGMLFNLATSEKLASFGKGDINLNGHFDTNIFSSEEIGQLVDIIANGIRVVYSGSFAFAIIAFVLAFFIANKKPIQ</sequence>
<dbReference type="CDD" id="cd17502">
    <property type="entry name" value="MFS_Azr1_MDR_like"/>
    <property type="match status" value="1"/>
</dbReference>
<dbReference type="InterPro" id="IPR020846">
    <property type="entry name" value="MFS_dom"/>
</dbReference>
<dbReference type="Proteomes" id="UP000036867">
    <property type="component" value="Unassembled WGS sequence"/>
</dbReference>
<dbReference type="OrthoDB" id="9807274at2"/>
<accession>A0A0M0LKW5</accession>
<dbReference type="EMBL" id="LILB01000001">
    <property type="protein sequence ID" value="KOO51353.1"/>
    <property type="molecule type" value="Genomic_DNA"/>
</dbReference>
<dbReference type="InterPro" id="IPR036259">
    <property type="entry name" value="MFS_trans_sf"/>
</dbReference>
<feature type="transmembrane region" description="Helical" evidence="7">
    <location>
        <begin position="385"/>
        <end position="408"/>
    </location>
</feature>
<evidence type="ECO:0000256" key="4">
    <source>
        <dbReference type="ARBA" id="ARBA00022692"/>
    </source>
</evidence>
<dbReference type="Pfam" id="PF07690">
    <property type="entry name" value="MFS_1"/>
    <property type="match status" value="1"/>
</dbReference>
<feature type="transmembrane region" description="Helical" evidence="7">
    <location>
        <begin position="131"/>
        <end position="150"/>
    </location>
</feature>
<dbReference type="InterPro" id="IPR004638">
    <property type="entry name" value="EmrB-like"/>
</dbReference>